<dbReference type="InterPro" id="IPR014752">
    <property type="entry name" value="Arrestin-like_C"/>
</dbReference>
<dbReference type="Proteomes" id="UP000198287">
    <property type="component" value="Unassembled WGS sequence"/>
</dbReference>
<evidence type="ECO:0000313" key="2">
    <source>
        <dbReference type="EMBL" id="OXA39744.1"/>
    </source>
</evidence>
<keyword evidence="3" id="KW-1185">Reference proteome</keyword>
<dbReference type="OrthoDB" id="8251650at2759"/>
<comment type="caution">
    <text evidence="2">The sequence shown here is derived from an EMBL/GenBank/DDBJ whole genome shotgun (WGS) entry which is preliminary data.</text>
</comment>
<feature type="domain" description="Arrestin C-terminal-like" evidence="1">
    <location>
        <begin position="231"/>
        <end position="353"/>
    </location>
</feature>
<gene>
    <name evidence="2" type="ORF">Fcan01_25512</name>
</gene>
<dbReference type="SUPFAM" id="SSF81296">
    <property type="entry name" value="E set domains"/>
    <property type="match status" value="1"/>
</dbReference>
<accession>A0A226D4F6</accession>
<dbReference type="GO" id="GO:0015031">
    <property type="term" value="P:protein transport"/>
    <property type="evidence" value="ECO:0007669"/>
    <property type="project" value="TreeGrafter"/>
</dbReference>
<dbReference type="Pfam" id="PF02752">
    <property type="entry name" value="Arrestin_C"/>
    <property type="match status" value="1"/>
</dbReference>
<dbReference type="Gene3D" id="2.60.40.640">
    <property type="match status" value="2"/>
</dbReference>
<dbReference type="GO" id="GO:0005737">
    <property type="term" value="C:cytoplasm"/>
    <property type="evidence" value="ECO:0007669"/>
    <property type="project" value="TreeGrafter"/>
</dbReference>
<protein>
    <recommendedName>
        <fullName evidence="1">Arrestin C-terminal-like domain-containing protein</fullName>
    </recommendedName>
</protein>
<reference evidence="2 3" key="1">
    <citation type="submission" date="2015-12" db="EMBL/GenBank/DDBJ databases">
        <title>The genome of Folsomia candida.</title>
        <authorList>
            <person name="Faddeeva A."/>
            <person name="Derks M.F."/>
            <person name="Anvar Y."/>
            <person name="Smit S."/>
            <person name="Van Straalen N."/>
            <person name="Roelofs D."/>
        </authorList>
    </citation>
    <scope>NUCLEOTIDE SEQUENCE [LARGE SCALE GENOMIC DNA]</scope>
    <source>
        <strain evidence="2 3">VU population</strain>
        <tissue evidence="2">Whole body</tissue>
    </source>
</reference>
<dbReference type="InterPro" id="IPR050357">
    <property type="entry name" value="Arrestin_domain-protein"/>
</dbReference>
<dbReference type="PANTHER" id="PTHR11188:SF176">
    <property type="entry name" value="ARRESTIN DOMAIN-CONTAINING PROTEIN 1"/>
    <property type="match status" value="1"/>
</dbReference>
<dbReference type="AlphaFoldDB" id="A0A226D4F6"/>
<name>A0A226D4F6_FOLCA</name>
<organism evidence="2 3">
    <name type="scientific">Folsomia candida</name>
    <name type="common">Springtail</name>
    <dbReference type="NCBI Taxonomy" id="158441"/>
    <lineage>
        <taxon>Eukaryota</taxon>
        <taxon>Metazoa</taxon>
        <taxon>Ecdysozoa</taxon>
        <taxon>Arthropoda</taxon>
        <taxon>Hexapoda</taxon>
        <taxon>Collembola</taxon>
        <taxon>Entomobryomorpha</taxon>
        <taxon>Isotomoidea</taxon>
        <taxon>Isotomidae</taxon>
        <taxon>Proisotominae</taxon>
        <taxon>Folsomia</taxon>
    </lineage>
</organism>
<proteinExistence type="predicted"/>
<evidence type="ECO:0000313" key="3">
    <source>
        <dbReference type="Proteomes" id="UP000198287"/>
    </source>
</evidence>
<dbReference type="EMBL" id="LNIX01000037">
    <property type="protein sequence ID" value="OXA39744.1"/>
    <property type="molecule type" value="Genomic_DNA"/>
</dbReference>
<dbReference type="PANTHER" id="PTHR11188">
    <property type="entry name" value="ARRESTIN DOMAIN CONTAINING PROTEIN"/>
    <property type="match status" value="1"/>
</dbReference>
<dbReference type="InterPro" id="IPR011022">
    <property type="entry name" value="Arrestin_C-like"/>
</dbReference>
<dbReference type="InterPro" id="IPR014756">
    <property type="entry name" value="Ig_E-set"/>
</dbReference>
<evidence type="ECO:0000259" key="1">
    <source>
        <dbReference type="Pfam" id="PF02752"/>
    </source>
</evidence>
<sequence length="441" mass="49559">MLMVGGFVRVADGFNDIGYPIGPKYNISLEGSLANDEICGKVQILDNTGEYYVYLGKFDFCSFAEQKFCSAAFPNNCSHKEQNCATNLVIIAIVVELMATLSVKGEHVINLLQPERGLNFIVKSVIYDILDGKEEALYKVCDLEKHKKVFNRTSYIFPFKLKLPPTLQLPPTWESPNGSIEYQINLYYRLSHSEYKLVHPKVFNFYGSYIFPFEMLEGHKEKFNETSFSRDDLVMTVRLPQLNFLRREVISFTLQIKNPKRIPLLKIGAKLVCKHIAICKNIPRKSEETVDTFVAKKVSRSDKFEVKGAFQTGKVKVPSYEGHPTFKIEYCIEVEMTTGGGPLKGEISLIIGTGHVDPSPSAPPPRPRSSSFSLFAMLPRPSAPRRSITGSTFSLSSLHPSLPTYSALPSRQGSILSLETLPPHYDDVEEQSFLESDKDDG</sequence>